<dbReference type="EMBL" id="CP015583">
    <property type="protein sequence ID" value="APT58859.1"/>
    <property type="molecule type" value="Genomic_DNA"/>
</dbReference>
<gene>
    <name evidence="7" type="ORF">RGI145_18850</name>
</gene>
<feature type="domain" description="FAD/NAD(P)-binding" evidence="6">
    <location>
        <begin position="4"/>
        <end position="175"/>
    </location>
</feature>
<dbReference type="GO" id="GO:0016491">
    <property type="term" value="F:oxidoreductase activity"/>
    <property type="evidence" value="ECO:0007669"/>
    <property type="project" value="UniProtKB-KW"/>
</dbReference>
<dbReference type="PRINTS" id="PR00419">
    <property type="entry name" value="ADXRDTASE"/>
</dbReference>
<dbReference type="PANTHER" id="PTHR48467:SF1">
    <property type="entry name" value="GLUTAMATE SYNTHASE 1 [NADH], CHLOROPLASTIC-LIKE"/>
    <property type="match status" value="1"/>
</dbReference>
<keyword evidence="4" id="KW-0521">NADP</keyword>
<dbReference type="InterPro" id="IPR055275">
    <property type="entry name" value="Ferredox_Rdtase"/>
</dbReference>
<dbReference type="SUPFAM" id="SSF51971">
    <property type="entry name" value="Nucleotide-binding domain"/>
    <property type="match status" value="1"/>
</dbReference>
<comment type="cofactor">
    <cofactor evidence="1">
        <name>FAD</name>
        <dbReference type="ChEBI" id="CHEBI:57692"/>
    </cofactor>
</comment>
<evidence type="ECO:0000256" key="5">
    <source>
        <dbReference type="ARBA" id="ARBA00023002"/>
    </source>
</evidence>
<dbReference type="Proteomes" id="UP000185494">
    <property type="component" value="Chromosome 1"/>
</dbReference>
<dbReference type="InterPro" id="IPR023753">
    <property type="entry name" value="FAD/NAD-binding_dom"/>
</dbReference>
<dbReference type="Gene3D" id="3.40.50.720">
    <property type="entry name" value="NAD(P)-binding Rossmann-like Domain"/>
    <property type="match status" value="1"/>
</dbReference>
<dbReference type="Pfam" id="PF07992">
    <property type="entry name" value="Pyr_redox_2"/>
    <property type="match status" value="1"/>
</dbReference>
<dbReference type="STRING" id="257708.RGI145_18850"/>
<dbReference type="PANTHER" id="PTHR48467">
    <property type="entry name" value="GLUTAMATE SYNTHASE 1 [NADH], CHLOROPLASTIC-LIKE"/>
    <property type="match status" value="1"/>
</dbReference>
<evidence type="ECO:0000313" key="8">
    <source>
        <dbReference type="Proteomes" id="UP000185494"/>
    </source>
</evidence>
<evidence type="ECO:0000259" key="6">
    <source>
        <dbReference type="Pfam" id="PF07992"/>
    </source>
</evidence>
<keyword evidence="5" id="KW-0560">Oxidoreductase</keyword>
<evidence type="ECO:0000256" key="4">
    <source>
        <dbReference type="ARBA" id="ARBA00022857"/>
    </source>
</evidence>
<evidence type="ECO:0000313" key="7">
    <source>
        <dbReference type="EMBL" id="APT58859.1"/>
    </source>
</evidence>
<evidence type="ECO:0000256" key="2">
    <source>
        <dbReference type="ARBA" id="ARBA00022630"/>
    </source>
</evidence>
<sequence length="420" mass="44380">MTQRIAIIGSGPSGCFLAQALRRDWPQAEIDIIERLPVPYGLLRHGVAADHQGTKAVSRQFDRLFEREGVRFWGDVGIGRDVTLEVLRGLYDVVFLALGLSGDRRLGIPGDDLPGVHGSGWVTRWLNSHPDEAGRVLALGARVVVIGNGNVALDLARLLSKDEAELAGSDLDPDHATVLASVREVTVVGRGAPEAARFDVAMIKEFGKLAGTRISVPLDDDAVPEDAAAAARLAALRALDGAGGGDRRLAFRFGLVPEAVLGTGRVEAVRFRDHRSGAVEEIPADTVLTAIGFEPGPSEALHRAACGLPPGEVLPPELAPDLYAAGWFRRGPRGTIPEARAEARLVADAARAALSAATGAKPGREGLAALLRERGVAPVGFADWLRIRAAEEEAASAGRVRRKGTSRAALLALCRELAEA</sequence>
<dbReference type="RefSeq" id="WP_075799606.1">
    <property type="nucleotide sequence ID" value="NZ_CP015583.1"/>
</dbReference>
<keyword evidence="2" id="KW-0285">Flavoprotein</keyword>
<name>A0A1L7AJJ6_9PROT</name>
<proteinExistence type="predicted"/>
<protein>
    <recommendedName>
        <fullName evidence="6">FAD/NAD(P)-binding domain-containing protein</fullName>
    </recommendedName>
</protein>
<evidence type="ECO:0000256" key="1">
    <source>
        <dbReference type="ARBA" id="ARBA00001974"/>
    </source>
</evidence>
<keyword evidence="3" id="KW-0274">FAD</keyword>
<accession>A0A1L7AJJ6</accession>
<organism evidence="7 8">
    <name type="scientific">Roseomonas gilardii</name>
    <dbReference type="NCBI Taxonomy" id="257708"/>
    <lineage>
        <taxon>Bacteria</taxon>
        <taxon>Pseudomonadati</taxon>
        <taxon>Pseudomonadota</taxon>
        <taxon>Alphaproteobacteria</taxon>
        <taxon>Acetobacterales</taxon>
        <taxon>Roseomonadaceae</taxon>
        <taxon>Roseomonas</taxon>
    </lineage>
</organism>
<dbReference type="AlphaFoldDB" id="A0A1L7AJJ6"/>
<dbReference type="eggNOG" id="COG0493">
    <property type="taxonomic scope" value="Bacteria"/>
</dbReference>
<dbReference type="KEGG" id="rgi:RGI145_18850"/>
<evidence type="ECO:0000256" key="3">
    <source>
        <dbReference type="ARBA" id="ARBA00022827"/>
    </source>
</evidence>
<dbReference type="InterPro" id="IPR036188">
    <property type="entry name" value="FAD/NAD-bd_sf"/>
</dbReference>
<dbReference type="Gene3D" id="3.50.50.60">
    <property type="entry name" value="FAD/NAD(P)-binding domain"/>
    <property type="match status" value="1"/>
</dbReference>
<reference evidence="7 8" key="1">
    <citation type="submission" date="2016-05" db="EMBL/GenBank/DDBJ databases">
        <title>Complete Genome and Methylome Analysis of Psychrotrophic Bacterial Isolates from Antarctic Lake Untersee.</title>
        <authorList>
            <person name="Fomenkov A."/>
            <person name="Akimov V.N."/>
            <person name="Vasilyeva L.V."/>
            <person name="Andersen D."/>
            <person name="Vincze T."/>
            <person name="Roberts R.J."/>
        </authorList>
    </citation>
    <scope>NUCLEOTIDE SEQUENCE [LARGE SCALE GENOMIC DNA]</scope>
    <source>
        <strain evidence="7 8">U14-5</strain>
    </source>
</reference>